<gene>
    <name evidence="10" type="ORF">EUTSA_v10007473mg</name>
</gene>
<evidence type="ECO:0000256" key="6">
    <source>
        <dbReference type="SAM" id="MobiDB-lite"/>
    </source>
</evidence>
<dbReference type="EMBL" id="KI517683">
    <property type="protein sequence ID" value="ESQ34160.1"/>
    <property type="molecule type" value="Genomic_DNA"/>
</dbReference>
<dbReference type="AlphaFoldDB" id="V4K941"/>
<dbReference type="Pfam" id="PF12819">
    <property type="entry name" value="Malectin_like"/>
    <property type="match status" value="1"/>
</dbReference>
<keyword evidence="3 8" id="KW-0732">Signal</keyword>
<feature type="compositionally biased region" description="Basic and acidic residues" evidence="6">
    <location>
        <begin position="396"/>
        <end position="418"/>
    </location>
</feature>
<evidence type="ECO:0000259" key="9">
    <source>
        <dbReference type="Pfam" id="PF12819"/>
    </source>
</evidence>
<feature type="chain" id="PRO_5004722003" description="Malectin-like domain-containing protein" evidence="8">
    <location>
        <begin position="22"/>
        <end position="491"/>
    </location>
</feature>
<dbReference type="GO" id="GO:0016020">
    <property type="term" value="C:membrane"/>
    <property type="evidence" value="ECO:0007669"/>
    <property type="project" value="UniProtKB-SubCell"/>
</dbReference>
<sequence>MAQATFVLLLLSFSIIFLSNAADINIDCGSSSSHIDADNRTWVGDTDFVTTGSTSTFKPLVKTDESLTTLRYFPTGDTNCYTNIPVDKGGKVLVRTRFNYGDYDGEGTAPKFDVVYDGKHRDSVVTTTTISGTRSEAIFIPESGNTSVCFFRTFLNEYPFVSTIEVRRLDDSMYTDLGPKEGFILQKRVAYGREKEFVRSPFDRYDRIWAATPLSTGTLTSAATSINTTGADNRPPEIVLRTSWSKKDMAFYDITLPFSGVAFYIALYFSEPLSLASDQKRSFYVYYENKQVGPTMIVPPFGAVTQAVLRGVVATKLPYLTFKATPDSNLNPLINALELYVISNSGGNGTNSTSSGGGGSPSTGGGGSGSGGGGGGSGSGGGGGGKSGGSSNGDGETTKTSEDGKSADSSEKSGEEKSSNLGLPLGISIPSFAFLGAGGWAAWKFFFKPKRNRESERPLTQNNFIHIGDSQTVVAGQVFNPTQKQTQTQSP</sequence>
<feature type="transmembrane region" description="Helical" evidence="7">
    <location>
        <begin position="421"/>
        <end position="443"/>
    </location>
</feature>
<evidence type="ECO:0000256" key="1">
    <source>
        <dbReference type="ARBA" id="ARBA00004167"/>
    </source>
</evidence>
<dbReference type="eggNOG" id="ENOG502QVXJ">
    <property type="taxonomic scope" value="Eukaryota"/>
</dbReference>
<keyword evidence="2 7" id="KW-0812">Transmembrane</keyword>
<dbReference type="PANTHER" id="PTHR45631:SF44">
    <property type="entry name" value="CARBOHYDRATE-BINDING PROTEIN OF THE ER PROTEIN"/>
    <property type="match status" value="1"/>
</dbReference>
<dbReference type="Proteomes" id="UP000030689">
    <property type="component" value="Unassembled WGS sequence"/>
</dbReference>
<dbReference type="PANTHER" id="PTHR45631">
    <property type="entry name" value="OS07G0107800 PROTEIN-RELATED"/>
    <property type="match status" value="1"/>
</dbReference>
<dbReference type="OrthoDB" id="2143199at2759"/>
<feature type="signal peptide" evidence="8">
    <location>
        <begin position="1"/>
        <end position="21"/>
    </location>
</feature>
<evidence type="ECO:0000256" key="4">
    <source>
        <dbReference type="ARBA" id="ARBA00022989"/>
    </source>
</evidence>
<accession>V4K941</accession>
<evidence type="ECO:0000256" key="7">
    <source>
        <dbReference type="SAM" id="Phobius"/>
    </source>
</evidence>
<reference evidence="10 11" key="1">
    <citation type="journal article" date="2013" name="Front. Plant Sci.">
        <title>The Reference Genome of the Halophytic Plant Eutrema salsugineum.</title>
        <authorList>
            <person name="Yang R."/>
            <person name="Jarvis D.E."/>
            <person name="Chen H."/>
            <person name="Beilstein M.A."/>
            <person name="Grimwood J."/>
            <person name="Jenkins J."/>
            <person name="Shu S."/>
            <person name="Prochnik S."/>
            <person name="Xin M."/>
            <person name="Ma C."/>
            <person name="Schmutz J."/>
            <person name="Wing R.A."/>
            <person name="Mitchell-Olds T."/>
            <person name="Schumaker K.S."/>
            <person name="Wang X."/>
        </authorList>
    </citation>
    <scope>NUCLEOTIDE SEQUENCE [LARGE SCALE GENOMIC DNA]</scope>
</reference>
<evidence type="ECO:0000313" key="11">
    <source>
        <dbReference type="Proteomes" id="UP000030689"/>
    </source>
</evidence>
<feature type="region of interest" description="Disordered" evidence="6">
    <location>
        <begin position="349"/>
        <end position="423"/>
    </location>
</feature>
<protein>
    <recommendedName>
        <fullName evidence="9">Malectin-like domain-containing protein</fullName>
    </recommendedName>
</protein>
<dbReference type="KEGG" id="eus:EUTSA_v10007473mg"/>
<evidence type="ECO:0000256" key="3">
    <source>
        <dbReference type="ARBA" id="ARBA00022729"/>
    </source>
</evidence>
<feature type="compositionally biased region" description="Gly residues" evidence="6">
    <location>
        <begin position="355"/>
        <end position="392"/>
    </location>
</feature>
<evidence type="ECO:0000256" key="2">
    <source>
        <dbReference type="ARBA" id="ARBA00022692"/>
    </source>
</evidence>
<name>V4K941_EUTSA</name>
<dbReference type="STRING" id="72664.V4K941"/>
<evidence type="ECO:0000313" key="10">
    <source>
        <dbReference type="EMBL" id="ESQ34160.1"/>
    </source>
</evidence>
<organism evidence="10 11">
    <name type="scientific">Eutrema salsugineum</name>
    <name type="common">Saltwater cress</name>
    <name type="synonym">Sisymbrium salsugineum</name>
    <dbReference type="NCBI Taxonomy" id="72664"/>
    <lineage>
        <taxon>Eukaryota</taxon>
        <taxon>Viridiplantae</taxon>
        <taxon>Streptophyta</taxon>
        <taxon>Embryophyta</taxon>
        <taxon>Tracheophyta</taxon>
        <taxon>Spermatophyta</taxon>
        <taxon>Magnoliopsida</taxon>
        <taxon>eudicotyledons</taxon>
        <taxon>Gunneridae</taxon>
        <taxon>Pentapetalae</taxon>
        <taxon>rosids</taxon>
        <taxon>malvids</taxon>
        <taxon>Brassicales</taxon>
        <taxon>Brassicaceae</taxon>
        <taxon>Eutremeae</taxon>
        <taxon>Eutrema</taxon>
    </lineage>
</organism>
<keyword evidence="4 7" id="KW-1133">Transmembrane helix</keyword>
<dbReference type="Gene3D" id="2.60.120.430">
    <property type="entry name" value="Galactose-binding lectin"/>
    <property type="match status" value="1"/>
</dbReference>
<evidence type="ECO:0000256" key="8">
    <source>
        <dbReference type="SAM" id="SignalP"/>
    </source>
</evidence>
<dbReference type="Gramene" id="ESQ34160">
    <property type="protein sequence ID" value="ESQ34160"/>
    <property type="gene ID" value="EUTSA_v10007473mg"/>
</dbReference>
<comment type="subcellular location">
    <subcellularLocation>
        <location evidence="1">Membrane</location>
        <topology evidence="1">Single-pass membrane protein</topology>
    </subcellularLocation>
</comment>
<evidence type="ECO:0000256" key="5">
    <source>
        <dbReference type="ARBA" id="ARBA00023136"/>
    </source>
</evidence>
<dbReference type="OMA" id="NETIRYP"/>
<keyword evidence="5 7" id="KW-0472">Membrane</keyword>
<dbReference type="InterPro" id="IPR024788">
    <property type="entry name" value="Malectin-like_Carb-bd_dom"/>
</dbReference>
<proteinExistence type="predicted"/>
<keyword evidence="11" id="KW-1185">Reference proteome</keyword>
<feature type="domain" description="Malectin-like" evidence="9">
    <location>
        <begin position="26"/>
        <end position="341"/>
    </location>
</feature>